<dbReference type="SUPFAM" id="SSF51338">
    <property type="entry name" value="Composite domain of metallo-dependent hydrolases"/>
    <property type="match status" value="2"/>
</dbReference>
<feature type="binding site" evidence="7">
    <location>
        <position position="192"/>
    </location>
    <ligand>
        <name>4-imidazolone-5-propanoate</name>
        <dbReference type="ChEBI" id="CHEBI:77893"/>
    </ligand>
</feature>
<dbReference type="InterPro" id="IPR006680">
    <property type="entry name" value="Amidohydro-rel"/>
</dbReference>
<dbReference type="InterPro" id="IPR032466">
    <property type="entry name" value="Metal_Hydrolase"/>
</dbReference>
<dbReference type="GO" id="GO:0019557">
    <property type="term" value="P:L-histidine catabolic process to glutamate and formate"/>
    <property type="evidence" value="ECO:0007669"/>
    <property type="project" value="UniProtKB-UniPathway"/>
</dbReference>
<dbReference type="RefSeq" id="WP_141198345.1">
    <property type="nucleotide sequence ID" value="NZ_CP041186.1"/>
</dbReference>
<evidence type="ECO:0000313" key="10">
    <source>
        <dbReference type="Proteomes" id="UP000315995"/>
    </source>
</evidence>
<accession>A0A5B8YAH1</accession>
<dbReference type="Gene3D" id="2.30.40.10">
    <property type="entry name" value="Urease, subunit C, domain 1"/>
    <property type="match status" value="1"/>
</dbReference>
<evidence type="ECO:0000259" key="8">
    <source>
        <dbReference type="Pfam" id="PF01979"/>
    </source>
</evidence>
<accession>A0A4Y6PVV2</accession>
<dbReference type="HAMAP" id="MF_00372">
    <property type="entry name" value="HutI"/>
    <property type="match status" value="1"/>
</dbReference>
<evidence type="ECO:0000256" key="1">
    <source>
        <dbReference type="ARBA" id="ARBA00012864"/>
    </source>
</evidence>
<comment type="pathway">
    <text evidence="7">Amino-acid degradation; L-histidine degradation into L-glutamate; N-formimidoyl-L-glutamate from L-histidine: step 3/3.</text>
</comment>
<comment type="similarity">
    <text evidence="7">Belongs to the metallo-dependent hydrolases superfamily. HutI family.</text>
</comment>
<keyword evidence="3 7" id="KW-0378">Hydrolase</keyword>
<evidence type="ECO:0000256" key="2">
    <source>
        <dbReference type="ARBA" id="ARBA00022723"/>
    </source>
</evidence>
<keyword evidence="6 7" id="KW-0408">Iron</keyword>
<feature type="binding site" evidence="7">
    <location>
        <position position="257"/>
    </location>
    <ligand>
        <name>Fe(3+)</name>
        <dbReference type="ChEBI" id="CHEBI:29034"/>
    </ligand>
</feature>
<dbReference type="PANTHER" id="PTHR42752">
    <property type="entry name" value="IMIDAZOLONEPROPIONASE"/>
    <property type="match status" value="1"/>
</dbReference>
<comment type="cofactor">
    <cofactor evidence="7">
        <name>Zn(2+)</name>
        <dbReference type="ChEBI" id="CHEBI:29105"/>
    </cofactor>
    <cofactor evidence="7">
        <name>Fe(3+)</name>
        <dbReference type="ChEBI" id="CHEBI:29034"/>
    </cofactor>
    <text evidence="7">Binds 1 zinc or iron ion per subunit.</text>
</comment>
<proteinExistence type="inferred from homology"/>
<feature type="binding site" evidence="7">
    <location>
        <position position="260"/>
    </location>
    <ligand>
        <name>4-imidazolone-5-propanoate</name>
        <dbReference type="ChEBI" id="CHEBI:77893"/>
    </ligand>
</feature>
<feature type="binding site" evidence="7">
    <location>
        <position position="337"/>
    </location>
    <ligand>
        <name>N-formimidoyl-L-glutamate</name>
        <dbReference type="ChEBI" id="CHEBI:58928"/>
    </ligand>
</feature>
<protein>
    <recommendedName>
        <fullName evidence="1 7">Imidazolonepropionase</fullName>
        <ecNumber evidence="1 7">3.5.2.7</ecNumber>
    </recommendedName>
    <alternativeName>
        <fullName evidence="7">Imidazolone-5-propionate hydrolase</fullName>
    </alternativeName>
</protein>
<feature type="binding site" evidence="7">
    <location>
        <position position="333"/>
    </location>
    <ligand>
        <name>Fe(3+)</name>
        <dbReference type="ChEBI" id="CHEBI:29034"/>
    </ligand>
</feature>
<dbReference type="OrthoDB" id="9807210at2"/>
<dbReference type="GO" id="GO:0005737">
    <property type="term" value="C:cytoplasm"/>
    <property type="evidence" value="ECO:0007669"/>
    <property type="project" value="UniProtKB-SubCell"/>
</dbReference>
<sequence length="428" mass="46607">MNNTFTIHARQLLTMPEESDALRDYDPQADLHARDREIVGAIDDAGVFVNDGQIEWFGPYEERTEEAKQAPQIRAELVTPGWVDCHTHAVFAGERADEFVLRNAGRPYVEILEEGGGILNSVDALRRASTKELADALLERVFDSVRAGVTTLEVKTGYGLTTSDELKSLKAIQMVADQEVPCELVPCFLGAHAIPREYRDRRDEYVDLVCEEMIPKVAEQNLAQYCDVFCDRGAFTVDEARRILTTGQDHGLIARIHADELTDAGAARLAAEVGAASADHLEYTSDDAIAAMADAGVVGVLMPAVNLFLGTTDHLAPARKLLQAGCEVAVATDFNPGSAMTQDLGLMLTLACTLYKMTPGEALRAVTIGAAKALRRDDIGRIRTGVTANLTMLSVPSMTYVPYHFGTSHVSGVVQNGEFAYWTEQDTV</sequence>
<evidence type="ECO:0000256" key="4">
    <source>
        <dbReference type="ARBA" id="ARBA00022808"/>
    </source>
</evidence>
<feature type="binding site" evidence="7">
    <location>
        <position position="88"/>
    </location>
    <ligand>
        <name>Zn(2+)</name>
        <dbReference type="ChEBI" id="CHEBI:29105"/>
    </ligand>
</feature>
<evidence type="ECO:0000256" key="3">
    <source>
        <dbReference type="ARBA" id="ARBA00022801"/>
    </source>
</evidence>
<feature type="binding site" evidence="7">
    <location>
        <position position="158"/>
    </location>
    <ligand>
        <name>N-formimidoyl-L-glutamate</name>
        <dbReference type="ChEBI" id="CHEBI:58928"/>
    </ligand>
</feature>
<feature type="binding site" evidence="7">
    <location>
        <position position="88"/>
    </location>
    <ligand>
        <name>Fe(3+)</name>
        <dbReference type="ChEBI" id="CHEBI:29034"/>
    </ligand>
</feature>
<dbReference type="PANTHER" id="PTHR42752:SF1">
    <property type="entry name" value="IMIDAZOLONEPROPIONASE-RELATED"/>
    <property type="match status" value="1"/>
</dbReference>
<dbReference type="UniPathway" id="UPA00379">
    <property type="reaction ID" value="UER00551"/>
</dbReference>
<dbReference type="EMBL" id="CP041186">
    <property type="protein sequence ID" value="QDG51865.1"/>
    <property type="molecule type" value="Genomic_DNA"/>
</dbReference>
<evidence type="ECO:0000313" key="9">
    <source>
        <dbReference type="EMBL" id="QDG51865.1"/>
    </source>
</evidence>
<organism evidence="9 10">
    <name type="scientific">Persicimonas caeni</name>
    <dbReference type="NCBI Taxonomy" id="2292766"/>
    <lineage>
        <taxon>Bacteria</taxon>
        <taxon>Deltaproteobacteria</taxon>
        <taxon>Bradymonadales</taxon>
        <taxon>Bradymonadaceae</taxon>
        <taxon>Persicimonas</taxon>
    </lineage>
</organism>
<evidence type="ECO:0000256" key="7">
    <source>
        <dbReference type="HAMAP-Rule" id="MF_00372"/>
    </source>
</evidence>
<dbReference type="SUPFAM" id="SSF51556">
    <property type="entry name" value="Metallo-dependent hydrolases"/>
    <property type="match status" value="1"/>
</dbReference>
<dbReference type="GO" id="GO:0050480">
    <property type="term" value="F:imidazolonepropionase activity"/>
    <property type="evidence" value="ECO:0007669"/>
    <property type="project" value="UniProtKB-UniRule"/>
</dbReference>
<reference evidence="9 10" key="1">
    <citation type="submission" date="2019-06" db="EMBL/GenBank/DDBJ databases">
        <title>Persicimonas caeni gen. nov., sp. nov., a predatory bacterium isolated from solar saltern.</title>
        <authorList>
            <person name="Wang S."/>
        </authorList>
    </citation>
    <scope>NUCLEOTIDE SEQUENCE [LARGE SCALE GENOMIC DNA]</scope>
    <source>
        <strain evidence="9 10">YN101</strain>
    </source>
</reference>
<evidence type="ECO:0000256" key="6">
    <source>
        <dbReference type="ARBA" id="ARBA00023004"/>
    </source>
</evidence>
<dbReference type="AlphaFoldDB" id="A0A4Y6PVV2"/>
<dbReference type="Gene3D" id="3.20.20.140">
    <property type="entry name" value="Metal-dependent hydrolases"/>
    <property type="match status" value="1"/>
</dbReference>
<keyword evidence="10" id="KW-1185">Reference proteome</keyword>
<feature type="domain" description="Amidohydrolase-related" evidence="8">
    <location>
        <begin position="77"/>
        <end position="407"/>
    </location>
</feature>
<comment type="function">
    <text evidence="7">Catalyzes the hydrolytic cleavage of the carbon-nitrogen bond in imidazolone-5-propanoate to yield N-formimidoyl-L-glutamate. It is the third step in the universal histidine degradation pathway.</text>
</comment>
<keyword evidence="5 7" id="KW-0862">Zinc</keyword>
<comment type="catalytic activity">
    <reaction evidence="7">
        <text>4-imidazolone-5-propanoate + H2O = N-formimidoyl-L-glutamate</text>
        <dbReference type="Rhea" id="RHEA:23660"/>
        <dbReference type="ChEBI" id="CHEBI:15377"/>
        <dbReference type="ChEBI" id="CHEBI:58928"/>
        <dbReference type="ChEBI" id="CHEBI:77893"/>
        <dbReference type="EC" id="3.5.2.7"/>
    </reaction>
</comment>
<comment type="subcellular location">
    <subcellularLocation>
        <location evidence="7">Cytoplasm</location>
    </subcellularLocation>
</comment>
<feature type="binding site" evidence="7">
    <location>
        <position position="257"/>
    </location>
    <ligand>
        <name>Zn(2+)</name>
        <dbReference type="ChEBI" id="CHEBI:29105"/>
    </ligand>
</feature>
<dbReference type="GO" id="GO:0019556">
    <property type="term" value="P:L-histidine catabolic process to glutamate and formamide"/>
    <property type="evidence" value="ECO:0007669"/>
    <property type="project" value="UniProtKB-UniRule"/>
</dbReference>
<feature type="binding site" evidence="7">
    <location>
        <position position="333"/>
    </location>
    <ligand>
        <name>Zn(2+)</name>
        <dbReference type="ChEBI" id="CHEBI:29105"/>
    </ligand>
</feature>
<dbReference type="Proteomes" id="UP000315995">
    <property type="component" value="Chromosome"/>
</dbReference>
<dbReference type="InterPro" id="IPR005920">
    <property type="entry name" value="HutI"/>
</dbReference>
<dbReference type="NCBIfam" id="TIGR01224">
    <property type="entry name" value="hutI"/>
    <property type="match status" value="1"/>
</dbReference>
<feature type="binding site" evidence="7">
    <location>
        <position position="338"/>
    </location>
    <ligand>
        <name>4-imidazolone-5-propanoate</name>
        <dbReference type="ChEBI" id="CHEBI:77893"/>
    </ligand>
</feature>
<dbReference type="Pfam" id="PF01979">
    <property type="entry name" value="Amidohydro_1"/>
    <property type="match status" value="1"/>
</dbReference>
<feature type="binding site" evidence="7">
    <location>
        <position position="86"/>
    </location>
    <ligand>
        <name>Fe(3+)</name>
        <dbReference type="ChEBI" id="CHEBI:29034"/>
    </ligand>
</feature>
<keyword evidence="2 7" id="KW-0479">Metal-binding</keyword>
<dbReference type="GO" id="GO:0005506">
    <property type="term" value="F:iron ion binding"/>
    <property type="evidence" value="ECO:0007669"/>
    <property type="project" value="UniProtKB-UniRule"/>
</dbReference>
<feature type="binding site" evidence="7">
    <location>
        <position position="86"/>
    </location>
    <ligand>
        <name>Zn(2+)</name>
        <dbReference type="ChEBI" id="CHEBI:29105"/>
    </ligand>
</feature>
<dbReference type="EC" id="3.5.2.7" evidence="1 7"/>
<dbReference type="InterPro" id="IPR011059">
    <property type="entry name" value="Metal-dep_hydrolase_composite"/>
</dbReference>
<feature type="binding site" evidence="7">
    <location>
        <position position="158"/>
    </location>
    <ligand>
        <name>4-imidazolone-5-propanoate</name>
        <dbReference type="ChEBI" id="CHEBI:77893"/>
    </ligand>
</feature>
<name>A0A4Y6PVV2_PERCE</name>
<evidence type="ECO:0000256" key="5">
    <source>
        <dbReference type="ARBA" id="ARBA00022833"/>
    </source>
</evidence>
<dbReference type="FunFam" id="3.20.20.140:FF:000007">
    <property type="entry name" value="Imidazolonepropionase"/>
    <property type="match status" value="1"/>
</dbReference>
<keyword evidence="4 7" id="KW-0369">Histidine metabolism</keyword>
<dbReference type="GO" id="GO:0008270">
    <property type="term" value="F:zinc ion binding"/>
    <property type="evidence" value="ECO:0007669"/>
    <property type="project" value="UniProtKB-UniRule"/>
</dbReference>
<feature type="binding site" evidence="7">
    <location>
        <position position="95"/>
    </location>
    <ligand>
        <name>4-imidazolone-5-propanoate</name>
        <dbReference type="ChEBI" id="CHEBI:77893"/>
    </ligand>
</feature>
<gene>
    <name evidence="7" type="primary">hutI</name>
    <name evidence="9" type="ORF">FIV42_14285</name>
</gene>
<keyword evidence="7" id="KW-0963">Cytoplasm</keyword>
<feature type="binding site" evidence="7">
    <location>
        <position position="335"/>
    </location>
    <ligand>
        <name>N-formimidoyl-L-glutamate</name>
        <dbReference type="ChEBI" id="CHEBI:58928"/>
    </ligand>
</feature>